<sequence>MWSSEARCSSPTGLYTIDSIPGSSDRLQIDNTEVPSFARFVVVLSFEMFGHRLECEQGAYFGIAIVGHFLANAPEALELRKLCGVCRCPSSPQRILPTLYIYEDAALV</sequence>
<gene>
    <name evidence="1" type="ORF">PV06_05812</name>
</gene>
<dbReference type="RefSeq" id="XP_016262464.1">
    <property type="nucleotide sequence ID" value="XM_016406860.1"/>
</dbReference>
<evidence type="ECO:0000313" key="2">
    <source>
        <dbReference type="Proteomes" id="UP000053342"/>
    </source>
</evidence>
<dbReference type="HOGENOM" id="CLU_2196999_0_0_1"/>
<dbReference type="GeneID" id="27357886"/>
<dbReference type="AlphaFoldDB" id="A0A0D2DGV0"/>
<name>A0A0D2DGV0_9EURO</name>
<dbReference type="EMBL" id="KN847336">
    <property type="protein sequence ID" value="KIW42248.1"/>
    <property type="molecule type" value="Genomic_DNA"/>
</dbReference>
<reference evidence="1 2" key="1">
    <citation type="submission" date="2015-01" db="EMBL/GenBank/DDBJ databases">
        <title>The Genome Sequence of Exophiala oligosperma CBS72588.</title>
        <authorList>
            <consortium name="The Broad Institute Genomics Platform"/>
            <person name="Cuomo C."/>
            <person name="de Hoog S."/>
            <person name="Gorbushina A."/>
            <person name="Stielow B."/>
            <person name="Teixiera M."/>
            <person name="Abouelleil A."/>
            <person name="Chapman S.B."/>
            <person name="Priest M."/>
            <person name="Young S.K."/>
            <person name="Wortman J."/>
            <person name="Nusbaum C."/>
            <person name="Birren B."/>
        </authorList>
    </citation>
    <scope>NUCLEOTIDE SEQUENCE [LARGE SCALE GENOMIC DNA]</scope>
    <source>
        <strain evidence="1 2">CBS 72588</strain>
    </source>
</reference>
<keyword evidence="2" id="KW-1185">Reference proteome</keyword>
<proteinExistence type="predicted"/>
<organism evidence="1 2">
    <name type="scientific">Exophiala oligosperma</name>
    <dbReference type="NCBI Taxonomy" id="215243"/>
    <lineage>
        <taxon>Eukaryota</taxon>
        <taxon>Fungi</taxon>
        <taxon>Dikarya</taxon>
        <taxon>Ascomycota</taxon>
        <taxon>Pezizomycotina</taxon>
        <taxon>Eurotiomycetes</taxon>
        <taxon>Chaetothyriomycetidae</taxon>
        <taxon>Chaetothyriales</taxon>
        <taxon>Herpotrichiellaceae</taxon>
        <taxon>Exophiala</taxon>
    </lineage>
</organism>
<dbReference type="Proteomes" id="UP000053342">
    <property type="component" value="Unassembled WGS sequence"/>
</dbReference>
<evidence type="ECO:0000313" key="1">
    <source>
        <dbReference type="EMBL" id="KIW42248.1"/>
    </source>
</evidence>
<protein>
    <submittedName>
        <fullName evidence="1">Uncharacterized protein</fullName>
    </submittedName>
</protein>
<dbReference type="VEuPathDB" id="FungiDB:PV06_05812"/>
<accession>A0A0D2DGV0</accession>